<gene>
    <name evidence="1" type="ORF">BECKLPF1236A_GA0070988_101287</name>
    <name evidence="2" type="ORF">BECKLPF1236C_GA0070990_101232</name>
</gene>
<proteinExistence type="predicted"/>
<accession>A0A450XP21</accession>
<dbReference type="EMBL" id="CAADFM010000128">
    <property type="protein sequence ID" value="VFK15599.1"/>
    <property type="molecule type" value="Genomic_DNA"/>
</dbReference>
<evidence type="ECO:0000313" key="1">
    <source>
        <dbReference type="EMBL" id="VFK15599.1"/>
    </source>
</evidence>
<reference evidence="2" key="1">
    <citation type="submission" date="2019-02" db="EMBL/GenBank/DDBJ databases">
        <authorList>
            <person name="Gruber-Vodicka R. H."/>
            <person name="Seah K. B. B."/>
        </authorList>
    </citation>
    <scope>NUCLEOTIDE SEQUENCE</scope>
    <source>
        <strain evidence="1">BECK_S312</strain>
        <strain evidence="2">BECK_S426</strain>
    </source>
</reference>
<protein>
    <recommendedName>
        <fullName evidence="3">Type I restriction enzyme R protein N terminus (HSDR_N)</fullName>
    </recommendedName>
</protein>
<sequence length="217" mass="24650">MPFSDYKTISQVQTRYDIRYQESAFIKRNSTEPSKQFAEEVDFTIKNLDAFSSEAARCELIILPVLRETYKNFYAKFSLWVQRPIDYDATLNGTPDYIVSKRSNLGKTVLEYPLVMIAEAKKNDFEQGWAQCLAELIAAQKINEDSRLLAKSSPRSNVYGIVTDGKYWEFGALKGNVFTKNSKSLSIDDLPELFGGLNHVFSLAELEISRASIQAID</sequence>
<evidence type="ECO:0008006" key="3">
    <source>
        <dbReference type="Google" id="ProtNLM"/>
    </source>
</evidence>
<evidence type="ECO:0000313" key="2">
    <source>
        <dbReference type="EMBL" id="VFK30888.1"/>
    </source>
</evidence>
<dbReference type="EMBL" id="CAADFP010000123">
    <property type="protein sequence ID" value="VFK30888.1"/>
    <property type="molecule type" value="Genomic_DNA"/>
</dbReference>
<dbReference type="AlphaFoldDB" id="A0A450XP21"/>
<name>A0A450XP21_9GAMM</name>
<organism evidence="2">
    <name type="scientific">Candidatus Kentrum sp. LPFa</name>
    <dbReference type="NCBI Taxonomy" id="2126335"/>
    <lineage>
        <taxon>Bacteria</taxon>
        <taxon>Pseudomonadati</taxon>
        <taxon>Pseudomonadota</taxon>
        <taxon>Gammaproteobacteria</taxon>
        <taxon>Candidatus Kentrum</taxon>
    </lineage>
</organism>